<feature type="compositionally biased region" description="Acidic residues" evidence="1">
    <location>
        <begin position="83"/>
        <end position="93"/>
    </location>
</feature>
<gene>
    <name evidence="2" type="ORF">LTRI10_LOCUS3829</name>
</gene>
<name>A0AAV2CHS7_9ROSI</name>
<reference evidence="2 3" key="1">
    <citation type="submission" date="2024-04" db="EMBL/GenBank/DDBJ databases">
        <authorList>
            <person name="Fracassetti M."/>
        </authorList>
    </citation>
    <scope>NUCLEOTIDE SEQUENCE [LARGE SCALE GENOMIC DNA]</scope>
</reference>
<evidence type="ECO:0000313" key="2">
    <source>
        <dbReference type="EMBL" id="CAL1356109.1"/>
    </source>
</evidence>
<feature type="region of interest" description="Disordered" evidence="1">
    <location>
        <begin position="1"/>
        <end position="93"/>
    </location>
</feature>
<keyword evidence="3" id="KW-1185">Reference proteome</keyword>
<proteinExistence type="predicted"/>
<accession>A0AAV2CHS7</accession>
<sequence length="117" mass="12665">MKAKAGASSSRPRQVREDHQTTLLPSVRRKGKLSLGGPPLGARAYKMKTLGVGRKGAQEESSSPVLSDGEKVGNGDIPNTDPVIEDSDSEEDELCFEIKKREPKKADTLSNQFPQAM</sequence>
<evidence type="ECO:0000313" key="3">
    <source>
        <dbReference type="Proteomes" id="UP001497516"/>
    </source>
</evidence>
<organism evidence="2 3">
    <name type="scientific">Linum trigynum</name>
    <dbReference type="NCBI Taxonomy" id="586398"/>
    <lineage>
        <taxon>Eukaryota</taxon>
        <taxon>Viridiplantae</taxon>
        <taxon>Streptophyta</taxon>
        <taxon>Embryophyta</taxon>
        <taxon>Tracheophyta</taxon>
        <taxon>Spermatophyta</taxon>
        <taxon>Magnoliopsida</taxon>
        <taxon>eudicotyledons</taxon>
        <taxon>Gunneridae</taxon>
        <taxon>Pentapetalae</taxon>
        <taxon>rosids</taxon>
        <taxon>fabids</taxon>
        <taxon>Malpighiales</taxon>
        <taxon>Linaceae</taxon>
        <taxon>Linum</taxon>
    </lineage>
</organism>
<dbReference type="Proteomes" id="UP001497516">
    <property type="component" value="Chromosome 1"/>
</dbReference>
<dbReference type="EMBL" id="OZ034813">
    <property type="protein sequence ID" value="CAL1356109.1"/>
    <property type="molecule type" value="Genomic_DNA"/>
</dbReference>
<dbReference type="AlphaFoldDB" id="A0AAV2CHS7"/>
<evidence type="ECO:0000256" key="1">
    <source>
        <dbReference type="SAM" id="MobiDB-lite"/>
    </source>
</evidence>
<protein>
    <submittedName>
        <fullName evidence="2">Uncharacterized protein</fullName>
    </submittedName>
</protein>